<reference evidence="4" key="1">
    <citation type="journal article" date="2010" name="Genome Biol.">
        <title>Genome sequence of the necrotrophic plant pathogen Pythium ultimum reveals original pathogenicity mechanisms and effector repertoire.</title>
        <authorList>
            <person name="Levesque C.A."/>
            <person name="Brouwer H."/>
            <person name="Cano L."/>
            <person name="Hamilton J.P."/>
            <person name="Holt C."/>
            <person name="Huitema E."/>
            <person name="Raffaele S."/>
            <person name="Robideau G.P."/>
            <person name="Thines M."/>
            <person name="Win J."/>
            <person name="Zerillo M.M."/>
            <person name="Beakes G.W."/>
            <person name="Boore J.L."/>
            <person name="Busam D."/>
            <person name="Dumas B."/>
            <person name="Ferriera S."/>
            <person name="Fuerstenberg S.I."/>
            <person name="Gachon C.M."/>
            <person name="Gaulin E."/>
            <person name="Govers F."/>
            <person name="Grenville-Briggs L."/>
            <person name="Horner N."/>
            <person name="Hostetler J."/>
            <person name="Jiang R.H."/>
            <person name="Johnson J."/>
            <person name="Krajaejun T."/>
            <person name="Lin H."/>
            <person name="Meijer H.J."/>
            <person name="Moore B."/>
            <person name="Morris P."/>
            <person name="Phuntmart V."/>
            <person name="Puiu D."/>
            <person name="Shetty J."/>
            <person name="Stajich J.E."/>
            <person name="Tripathy S."/>
            <person name="Wawra S."/>
            <person name="van West P."/>
            <person name="Whitty B.R."/>
            <person name="Coutinho P.M."/>
            <person name="Henrissat B."/>
            <person name="Martin F."/>
            <person name="Thomas P.D."/>
            <person name="Tyler B.M."/>
            <person name="De Vries R.P."/>
            <person name="Kamoun S."/>
            <person name="Yandell M."/>
            <person name="Tisserat N."/>
            <person name="Buell C.R."/>
        </authorList>
    </citation>
    <scope>NUCLEOTIDE SEQUENCE</scope>
    <source>
        <strain evidence="4">DAOM:BR144</strain>
    </source>
</reference>
<dbReference type="Pfam" id="PF07065">
    <property type="entry name" value="D123"/>
    <property type="match status" value="1"/>
</dbReference>
<dbReference type="EnsemblProtists" id="PYU1_T011547">
    <property type="protein sequence ID" value="PYU1_T011547"/>
    <property type="gene ID" value="PYU1_G011521"/>
</dbReference>
<dbReference type="PANTHER" id="PTHR15323:SF6">
    <property type="entry name" value="CELL DIVISION CYCLE PROTEIN 123 HOMOLOG"/>
    <property type="match status" value="1"/>
</dbReference>
<evidence type="ECO:0008006" key="5">
    <source>
        <dbReference type="Google" id="ProtNLM"/>
    </source>
</evidence>
<dbReference type="VEuPathDB" id="FungiDB:PYU1_G011521"/>
<accession>K3X2U8</accession>
<dbReference type="STRING" id="431595.K3X2U8"/>
<dbReference type="InParanoid" id="K3X2U8"/>
<feature type="region of interest" description="Disordered" evidence="2">
    <location>
        <begin position="358"/>
        <end position="393"/>
    </location>
</feature>
<dbReference type="GO" id="GO:0005737">
    <property type="term" value="C:cytoplasm"/>
    <property type="evidence" value="ECO:0007669"/>
    <property type="project" value="TreeGrafter"/>
</dbReference>
<dbReference type="HOGENOM" id="CLU_034402_2_0_1"/>
<keyword evidence="4" id="KW-1185">Reference proteome</keyword>
<comment type="similarity">
    <text evidence="1">Belongs to the CDC123 family.</text>
</comment>
<reference evidence="4" key="2">
    <citation type="submission" date="2010-04" db="EMBL/GenBank/DDBJ databases">
        <authorList>
            <person name="Buell R."/>
            <person name="Hamilton J."/>
            <person name="Hostetler J."/>
        </authorList>
    </citation>
    <scope>NUCLEOTIDE SEQUENCE [LARGE SCALE GENOMIC DNA]</scope>
    <source>
        <strain evidence="4">DAOM:BR144</strain>
    </source>
</reference>
<dbReference type="InterPro" id="IPR009772">
    <property type="entry name" value="CDC123"/>
</dbReference>
<sequence length="393" mass="44336">MAAYTRAQVDNCAFRAWYPSFEHVSIKSVVVALPPAFVALILADGVVLPDAHSSKQHVELEQQQQALQSVREQVEATLRRFKGKVFPKLNWSCPRDASWMLGTMQCVNFEDVFLLLKSSDFVVHDISEAYASCTAPDAIVPQSQQDEASTGEEAAAAVAVPVTRNGPEEVYLVLKKWCSFYDSMLFRCFVVNHSLVGVSQRNCDEYYAFLFDQQDHLCELIYNFFEKYFFRESTDGATKKQRAKSAIFPDADFIFDVYVDKQNRVYLLDINVFGAVTDTLLFTWDELLELREANTRSRNVSAGNDSDDDDEDEVQDVVDFRIVESEQAIRPNPLSGYRVPTDLVDHLAGGSGFEAFMEQVKRDNANAEDSDSSSDAQEEDDDDDVVWGSDNDD</sequence>
<feature type="compositionally biased region" description="Acidic residues" evidence="2">
    <location>
        <begin position="366"/>
        <end position="393"/>
    </location>
</feature>
<name>K3X2U8_GLOUD</name>
<evidence type="ECO:0000313" key="3">
    <source>
        <dbReference type="EnsemblProtists" id="PYU1_T011547"/>
    </source>
</evidence>
<proteinExistence type="inferred from homology"/>
<protein>
    <recommendedName>
        <fullName evidence="5">Cell division cycle protein 123</fullName>
    </recommendedName>
</protein>
<organism evidence="3 4">
    <name type="scientific">Globisporangium ultimum (strain ATCC 200006 / CBS 805.95 / DAOM BR144)</name>
    <name type="common">Pythium ultimum</name>
    <dbReference type="NCBI Taxonomy" id="431595"/>
    <lineage>
        <taxon>Eukaryota</taxon>
        <taxon>Sar</taxon>
        <taxon>Stramenopiles</taxon>
        <taxon>Oomycota</taxon>
        <taxon>Peronosporomycetes</taxon>
        <taxon>Pythiales</taxon>
        <taxon>Pythiaceae</taxon>
        <taxon>Globisporangium</taxon>
    </lineage>
</organism>
<evidence type="ECO:0000256" key="1">
    <source>
        <dbReference type="ARBA" id="ARBA00011047"/>
    </source>
</evidence>
<dbReference type="EMBL" id="GL376571">
    <property type="status" value="NOT_ANNOTATED_CDS"/>
    <property type="molecule type" value="Genomic_DNA"/>
</dbReference>
<evidence type="ECO:0000256" key="2">
    <source>
        <dbReference type="SAM" id="MobiDB-lite"/>
    </source>
</evidence>
<evidence type="ECO:0000313" key="4">
    <source>
        <dbReference type="Proteomes" id="UP000019132"/>
    </source>
</evidence>
<dbReference type="eggNOG" id="KOG2983">
    <property type="taxonomic scope" value="Eukaryota"/>
</dbReference>
<dbReference type="Proteomes" id="UP000019132">
    <property type="component" value="Unassembled WGS sequence"/>
</dbReference>
<reference evidence="3" key="3">
    <citation type="submission" date="2015-02" db="UniProtKB">
        <authorList>
            <consortium name="EnsemblProtists"/>
        </authorList>
    </citation>
    <scope>IDENTIFICATION</scope>
    <source>
        <strain evidence="3">DAOM BR144</strain>
    </source>
</reference>
<dbReference type="PANTHER" id="PTHR15323">
    <property type="entry name" value="D123 PROTEIN"/>
    <property type="match status" value="1"/>
</dbReference>
<dbReference type="OMA" id="TFPDPNF"/>
<dbReference type="AlphaFoldDB" id="K3X2U8"/>